<organism evidence="11 12">
    <name type="scientific">Fusarium floridanum</name>
    <dbReference type="NCBI Taxonomy" id="1325733"/>
    <lineage>
        <taxon>Eukaryota</taxon>
        <taxon>Fungi</taxon>
        <taxon>Dikarya</taxon>
        <taxon>Ascomycota</taxon>
        <taxon>Pezizomycotina</taxon>
        <taxon>Sordariomycetes</taxon>
        <taxon>Hypocreomycetidae</taxon>
        <taxon>Hypocreales</taxon>
        <taxon>Nectriaceae</taxon>
        <taxon>Fusarium</taxon>
        <taxon>Fusarium solani species complex</taxon>
    </lineage>
</organism>
<comment type="catalytic activity">
    <reaction evidence="8">
        <text>L-threonyl-[protein] + ATP = O-phospho-L-threonyl-[protein] + ADP + H(+)</text>
        <dbReference type="Rhea" id="RHEA:46608"/>
        <dbReference type="Rhea" id="RHEA-COMP:11060"/>
        <dbReference type="Rhea" id="RHEA-COMP:11605"/>
        <dbReference type="ChEBI" id="CHEBI:15378"/>
        <dbReference type="ChEBI" id="CHEBI:30013"/>
        <dbReference type="ChEBI" id="CHEBI:30616"/>
        <dbReference type="ChEBI" id="CHEBI:61977"/>
        <dbReference type="ChEBI" id="CHEBI:456216"/>
        <dbReference type="EC" id="2.7.11.1"/>
    </reaction>
</comment>
<reference evidence="11 12" key="1">
    <citation type="submission" date="2017-06" db="EMBL/GenBank/DDBJ databases">
        <title>Comparative genomic analysis of Ambrosia Fusariam Clade fungi.</title>
        <authorList>
            <person name="Stajich J.E."/>
            <person name="Carrillo J."/>
            <person name="Kijimoto T."/>
            <person name="Eskalen A."/>
            <person name="O'Donnell K."/>
            <person name="Kasson M."/>
        </authorList>
    </citation>
    <scope>NUCLEOTIDE SEQUENCE [LARGE SCALE GENOMIC DNA]</scope>
    <source>
        <strain evidence="11 12">NRRL62606</strain>
    </source>
</reference>
<dbReference type="Proteomes" id="UP000287972">
    <property type="component" value="Unassembled WGS sequence"/>
</dbReference>
<dbReference type="GO" id="GO:0005524">
    <property type="term" value="F:ATP binding"/>
    <property type="evidence" value="ECO:0007669"/>
    <property type="project" value="InterPro"/>
</dbReference>
<comment type="subunit">
    <text evidence="2">Component of the EKC/KEOPS complex composed of at least BUD32, CGI121, GON7, KAE1 and PCC1; the whole complex dimerizes.</text>
</comment>
<dbReference type="SUPFAM" id="SSF56112">
    <property type="entry name" value="Protein kinase-like (PK-like)"/>
    <property type="match status" value="1"/>
</dbReference>
<evidence type="ECO:0000259" key="10">
    <source>
        <dbReference type="PROSITE" id="PS50011"/>
    </source>
</evidence>
<evidence type="ECO:0000256" key="4">
    <source>
        <dbReference type="ARBA" id="ARBA00013948"/>
    </source>
</evidence>
<protein>
    <recommendedName>
        <fullName evidence="5">EKC/KEOPS complex subunit BUD32</fullName>
        <ecNumber evidence="3">2.7.11.1</ecNumber>
    </recommendedName>
    <alternativeName>
        <fullName evidence="6 7">Atypical Serine/threonine protein kinase BUD32</fullName>
    </alternativeName>
    <alternativeName>
        <fullName evidence="4">EKC/KEOPS complex subunit bud32</fullName>
    </alternativeName>
</protein>
<dbReference type="InterPro" id="IPR040976">
    <property type="entry name" value="Pkinase_fungal"/>
</dbReference>
<dbReference type="PANTHER" id="PTHR38248:SF2">
    <property type="entry name" value="FUNK1 11"/>
    <property type="match status" value="1"/>
</dbReference>
<comment type="caution">
    <text evidence="11">The sequence shown here is derived from an EMBL/GenBank/DDBJ whole genome shotgun (WGS) entry which is preliminary data.</text>
</comment>
<evidence type="ECO:0000256" key="7">
    <source>
        <dbReference type="ARBA" id="ARBA00033194"/>
    </source>
</evidence>
<evidence type="ECO:0000313" key="11">
    <source>
        <dbReference type="EMBL" id="RSL43017.1"/>
    </source>
</evidence>
<dbReference type="PANTHER" id="PTHR38248">
    <property type="entry name" value="FUNK1 6"/>
    <property type="match status" value="1"/>
</dbReference>
<dbReference type="InterPro" id="IPR000719">
    <property type="entry name" value="Prot_kinase_dom"/>
</dbReference>
<keyword evidence="12" id="KW-1185">Reference proteome</keyword>
<dbReference type="InterPro" id="IPR008266">
    <property type="entry name" value="Tyr_kinase_AS"/>
</dbReference>
<evidence type="ECO:0000256" key="9">
    <source>
        <dbReference type="ARBA" id="ARBA00048679"/>
    </source>
</evidence>
<gene>
    <name evidence="11" type="ORF">CEP51_016413</name>
</gene>
<comment type="catalytic activity">
    <reaction evidence="9">
        <text>L-seryl-[protein] + ATP = O-phospho-L-seryl-[protein] + ADP + H(+)</text>
        <dbReference type="Rhea" id="RHEA:17989"/>
        <dbReference type="Rhea" id="RHEA-COMP:9863"/>
        <dbReference type="Rhea" id="RHEA-COMP:11604"/>
        <dbReference type="ChEBI" id="CHEBI:15378"/>
        <dbReference type="ChEBI" id="CHEBI:29999"/>
        <dbReference type="ChEBI" id="CHEBI:30616"/>
        <dbReference type="ChEBI" id="CHEBI:83421"/>
        <dbReference type="ChEBI" id="CHEBI:456216"/>
        <dbReference type="EC" id="2.7.11.1"/>
    </reaction>
</comment>
<dbReference type="InterPro" id="IPR011009">
    <property type="entry name" value="Kinase-like_dom_sf"/>
</dbReference>
<evidence type="ECO:0000256" key="6">
    <source>
        <dbReference type="ARBA" id="ARBA00030980"/>
    </source>
</evidence>
<evidence type="ECO:0000313" key="12">
    <source>
        <dbReference type="Proteomes" id="UP000287972"/>
    </source>
</evidence>
<dbReference type="Pfam" id="PF17667">
    <property type="entry name" value="Pkinase_fungal"/>
    <property type="match status" value="1"/>
</dbReference>
<dbReference type="EC" id="2.7.11.1" evidence="3"/>
<sequence>MPIYKASSRSALLAAFERCIEGHESLHRAGLLHRDISINNLMINEDDDNLSWPAFVIDLDLAIKESRKAASGARGKTGTRAFMAIGALLGEQHSFMHDLESFFWVLFWICIHYDGPDKDRAVPRFDKWNFMDTEELAVSKTGVISNEGDFRRIVDGNFTSYYQPLIPWINRLRKAVLPNGRRWEQEDRGLYARIREILQEAGKDPQVLAER</sequence>
<dbReference type="PROSITE" id="PS00109">
    <property type="entry name" value="PROTEIN_KINASE_TYR"/>
    <property type="match status" value="1"/>
</dbReference>
<feature type="domain" description="Protein kinase" evidence="10">
    <location>
        <begin position="1"/>
        <end position="211"/>
    </location>
</feature>
<evidence type="ECO:0000256" key="2">
    <source>
        <dbReference type="ARBA" id="ARBA00011534"/>
    </source>
</evidence>
<accession>A0A428NQI1</accession>
<dbReference type="EMBL" id="NKCL01001141">
    <property type="protein sequence ID" value="RSL43017.1"/>
    <property type="molecule type" value="Genomic_DNA"/>
</dbReference>
<proteinExistence type="predicted"/>
<evidence type="ECO:0000256" key="1">
    <source>
        <dbReference type="ARBA" id="ARBA00003747"/>
    </source>
</evidence>
<dbReference type="AlphaFoldDB" id="A0A428NQI1"/>
<dbReference type="PROSITE" id="PS50011">
    <property type="entry name" value="PROTEIN_KINASE_DOM"/>
    <property type="match status" value="1"/>
</dbReference>
<name>A0A428NQI1_9HYPO</name>
<evidence type="ECO:0000256" key="3">
    <source>
        <dbReference type="ARBA" id="ARBA00012513"/>
    </source>
</evidence>
<comment type="function">
    <text evidence="1">Component of the EKC/KEOPS complex that is required for the formation of a threonylcarbamoyl group on adenosine at position 37 (t(6)A37) in tRNAs that read codons beginning with adenine. The complex is probably involved in the transfer of the threonylcarbamoyl moiety of threonylcarbamoyl-AMP (TC-AMP) to the N6 group of A37. BUD32 has ATPase activity in the context of the EKC/KEOPS complex and likely plays a supporting role to the catalytic subunit KAE1. The EKC/KEOPS complex also promotes both telomere uncapping and telomere elongation. The complex is required for efficient recruitment of transcriptional coactivators.</text>
</comment>
<evidence type="ECO:0000256" key="5">
    <source>
        <dbReference type="ARBA" id="ARBA00019973"/>
    </source>
</evidence>
<evidence type="ECO:0000256" key="8">
    <source>
        <dbReference type="ARBA" id="ARBA00047899"/>
    </source>
</evidence>
<dbReference type="Gene3D" id="1.10.510.10">
    <property type="entry name" value="Transferase(Phosphotransferase) domain 1"/>
    <property type="match status" value="1"/>
</dbReference>
<dbReference type="GO" id="GO:0004674">
    <property type="term" value="F:protein serine/threonine kinase activity"/>
    <property type="evidence" value="ECO:0007669"/>
    <property type="project" value="UniProtKB-EC"/>
</dbReference>